<keyword evidence="4" id="KW-0812">Transmembrane</keyword>
<keyword evidence="1" id="KW-0547">Nucleotide-binding</keyword>
<dbReference type="PANTHER" id="PTHR11361:SF99">
    <property type="entry name" value="DNA MISMATCH REPAIR PROTEIN"/>
    <property type="match status" value="1"/>
</dbReference>
<dbReference type="Pfam" id="PF05192">
    <property type="entry name" value="MutS_III"/>
    <property type="match status" value="1"/>
</dbReference>
<evidence type="ECO:0000313" key="6">
    <source>
        <dbReference type="EMBL" id="MBO9201750.1"/>
    </source>
</evidence>
<comment type="caution">
    <text evidence="6">The sequence shown here is derived from an EMBL/GenBank/DDBJ whole genome shotgun (WGS) entry which is preliminary data.</text>
</comment>
<dbReference type="InterPro" id="IPR036187">
    <property type="entry name" value="DNA_mismatch_repair_MutS_sf"/>
</dbReference>
<keyword evidence="4" id="KW-0472">Membrane</keyword>
<evidence type="ECO:0000256" key="1">
    <source>
        <dbReference type="ARBA" id="ARBA00022741"/>
    </source>
</evidence>
<keyword evidence="3" id="KW-0238">DNA-binding</keyword>
<feature type="domain" description="DNA mismatch repair proteins mutS family" evidence="5">
    <location>
        <begin position="416"/>
        <end position="588"/>
    </location>
</feature>
<dbReference type="SMART" id="SM00534">
    <property type="entry name" value="MUTSac"/>
    <property type="match status" value="1"/>
</dbReference>
<feature type="transmembrane region" description="Helical" evidence="4">
    <location>
        <begin position="436"/>
        <end position="456"/>
    </location>
</feature>
<dbReference type="InterPro" id="IPR027417">
    <property type="entry name" value="P-loop_NTPase"/>
</dbReference>
<name>A0ABS3YV34_9BACT</name>
<gene>
    <name evidence="6" type="ORF">J7I42_15820</name>
</gene>
<dbReference type="InterPro" id="IPR045076">
    <property type="entry name" value="MutS"/>
</dbReference>
<accession>A0ABS3YV34</accession>
<dbReference type="EMBL" id="JAGHKO010000004">
    <property type="protein sequence ID" value="MBO9201750.1"/>
    <property type="molecule type" value="Genomic_DNA"/>
</dbReference>
<dbReference type="SUPFAM" id="SSF48334">
    <property type="entry name" value="DNA repair protein MutS, domain III"/>
    <property type="match status" value="1"/>
</dbReference>
<dbReference type="PANTHER" id="PTHR11361">
    <property type="entry name" value="DNA MISMATCH REPAIR PROTEIN MUTS FAMILY MEMBER"/>
    <property type="match status" value="1"/>
</dbReference>
<sequence>MASTLAFYEEKVQHYTNALERLKPSVTAVAALRMACFAGFAWGVYKWISVHNSAWMIATVLLAIGFAVLVRIAWRLNDRKALLEKLVFINTNELNVLQNKPNQFGDGNSFLSYGSIAGDLDVFGPGSLYLLLNRTTTWHGTQLLARQLADPLLDAAAITSQQQAVQTLSTQRELGQLLTAHGLLNEEKEGNLNDIGSWLQQPHIIYGNRFIKVLRFLTPLYSTVFLIGWLYTGNYAFLIPIVFINWSIIGTYAKRIQQQHTLLGKKEAILNQYATILSHFAKVETGSSVLLKKEKTQAVEAHQSVKKLSRLSAMFDQRLNLFVNIVLNSFFMYDIQCLWALEDWKHQHKDGFNEWIHSVGMIECLNSLATFAFNNPDYKYATINTETLALSATQLAHPLIPAEGRVANDCSFGVQEKLVLVTGSNMSGKTTFLRTLGINLILAQCGAPVCAASFAFTPMVIRGSIRVSDSLQEHTSYFMAELKRLQQIIHFLQQQTVPVLILIDEILRGTNSEDKTHGSEQFIKKLVRYRCLTLFATHDLALSRLEDELPGQVSNYCFESTIRNGELLFDYTLQRGVAKNKNASFLMEKMEII</sequence>
<dbReference type="Gene3D" id="3.40.50.300">
    <property type="entry name" value="P-loop containing nucleotide triphosphate hydrolases"/>
    <property type="match status" value="1"/>
</dbReference>
<dbReference type="PIRSF" id="PIRSF037677">
    <property type="entry name" value="DNA_mis_repair_Msh6"/>
    <property type="match status" value="1"/>
</dbReference>
<evidence type="ECO:0000256" key="2">
    <source>
        <dbReference type="ARBA" id="ARBA00022840"/>
    </source>
</evidence>
<proteinExistence type="predicted"/>
<dbReference type="Pfam" id="PF00488">
    <property type="entry name" value="MutS_V"/>
    <property type="match status" value="1"/>
</dbReference>
<protein>
    <recommendedName>
        <fullName evidence="5">DNA mismatch repair proteins mutS family domain-containing protein</fullName>
    </recommendedName>
</protein>
<feature type="transmembrane region" description="Helical" evidence="4">
    <location>
        <begin position="237"/>
        <end position="253"/>
    </location>
</feature>
<evidence type="ECO:0000256" key="3">
    <source>
        <dbReference type="ARBA" id="ARBA00023125"/>
    </source>
</evidence>
<keyword evidence="7" id="KW-1185">Reference proteome</keyword>
<dbReference type="SUPFAM" id="SSF52540">
    <property type="entry name" value="P-loop containing nucleoside triphosphate hydrolases"/>
    <property type="match status" value="1"/>
</dbReference>
<keyword evidence="4" id="KW-1133">Transmembrane helix</keyword>
<reference evidence="6 7" key="1">
    <citation type="submission" date="2021-03" db="EMBL/GenBank/DDBJ databases">
        <title>Assistant Professor.</title>
        <authorList>
            <person name="Huq M.A."/>
        </authorList>
    </citation>
    <scope>NUCLEOTIDE SEQUENCE [LARGE SCALE GENOMIC DNA]</scope>
    <source>
        <strain evidence="6 7">MAH-29</strain>
    </source>
</reference>
<dbReference type="InterPro" id="IPR017261">
    <property type="entry name" value="DNA_mismatch_repair_MutS/MSH"/>
</dbReference>
<feature type="transmembrane region" description="Helical" evidence="4">
    <location>
        <begin position="54"/>
        <end position="74"/>
    </location>
</feature>
<dbReference type="InterPro" id="IPR000432">
    <property type="entry name" value="DNA_mismatch_repair_MutS_C"/>
</dbReference>
<evidence type="ECO:0000313" key="7">
    <source>
        <dbReference type="Proteomes" id="UP000677244"/>
    </source>
</evidence>
<dbReference type="InterPro" id="IPR007696">
    <property type="entry name" value="DNA_mismatch_repair_MutS_core"/>
</dbReference>
<evidence type="ECO:0000259" key="5">
    <source>
        <dbReference type="SMART" id="SM00534"/>
    </source>
</evidence>
<dbReference type="Proteomes" id="UP000677244">
    <property type="component" value="Unassembled WGS sequence"/>
</dbReference>
<dbReference type="Gene3D" id="1.10.1420.10">
    <property type="match status" value="1"/>
</dbReference>
<evidence type="ECO:0000256" key="4">
    <source>
        <dbReference type="SAM" id="Phobius"/>
    </source>
</evidence>
<organism evidence="6 7">
    <name type="scientific">Niastella soli</name>
    <dbReference type="NCBI Taxonomy" id="2821487"/>
    <lineage>
        <taxon>Bacteria</taxon>
        <taxon>Pseudomonadati</taxon>
        <taxon>Bacteroidota</taxon>
        <taxon>Chitinophagia</taxon>
        <taxon>Chitinophagales</taxon>
        <taxon>Chitinophagaceae</taxon>
        <taxon>Niastella</taxon>
    </lineage>
</organism>
<keyword evidence="2" id="KW-0067">ATP-binding</keyword>
<dbReference type="RefSeq" id="WP_209139804.1">
    <property type="nucleotide sequence ID" value="NZ_JAGHKO010000004.1"/>
</dbReference>
<feature type="transmembrane region" description="Helical" evidence="4">
    <location>
        <begin position="26"/>
        <end position="48"/>
    </location>
</feature>